<proteinExistence type="predicted"/>
<gene>
    <name evidence="2" type="ORF">BMF81_03369</name>
</gene>
<dbReference type="KEGG" id="nsp:BMF81_03369"/>
<dbReference type="PANTHER" id="PTHR13887:SF41">
    <property type="entry name" value="THIOREDOXIN SUPERFAMILY PROTEIN"/>
    <property type="match status" value="1"/>
</dbReference>
<evidence type="ECO:0000313" key="2">
    <source>
        <dbReference type="EMBL" id="AVZ31055.1"/>
    </source>
</evidence>
<dbReference type="AlphaFoldDB" id="A0A2S0Q8N5"/>
<reference evidence="2 3" key="1">
    <citation type="submission" date="2017-03" db="EMBL/GenBank/DDBJ databases">
        <title>Comparative genomics of the toxic Baltic Sea cyanobacteria Nodularia spumigena UHCC 0039 and its response on varying salinity.</title>
        <authorList>
            <person name="Teikari J.E."/>
        </authorList>
    </citation>
    <scope>NUCLEOTIDE SEQUENCE [LARGE SCALE GENOMIC DNA]</scope>
    <source>
        <strain evidence="2 3">UHCC 0039</strain>
    </source>
</reference>
<name>A0A2S0Q8N5_NODSP</name>
<feature type="domain" description="DSBA-like thioredoxin" evidence="1">
    <location>
        <begin position="7"/>
        <end position="209"/>
    </location>
</feature>
<organism evidence="2 3">
    <name type="scientific">Nodularia spumigena UHCC 0039</name>
    <dbReference type="NCBI Taxonomy" id="1914872"/>
    <lineage>
        <taxon>Bacteria</taxon>
        <taxon>Bacillati</taxon>
        <taxon>Cyanobacteriota</taxon>
        <taxon>Cyanophyceae</taxon>
        <taxon>Nostocales</taxon>
        <taxon>Nodulariaceae</taxon>
        <taxon>Nodularia</taxon>
    </lineage>
</organism>
<protein>
    <recommendedName>
        <fullName evidence="1">DSBA-like thioredoxin domain-containing protein</fullName>
    </recommendedName>
</protein>
<dbReference type="PANTHER" id="PTHR13887">
    <property type="entry name" value="GLUTATHIONE S-TRANSFERASE KAPPA"/>
    <property type="match status" value="1"/>
</dbReference>
<dbReference type="InterPro" id="IPR001853">
    <property type="entry name" value="DSBA-like_thioredoxin_dom"/>
</dbReference>
<dbReference type="InterPro" id="IPR036249">
    <property type="entry name" value="Thioredoxin-like_sf"/>
</dbReference>
<evidence type="ECO:0000313" key="3">
    <source>
        <dbReference type="Proteomes" id="UP000244056"/>
    </source>
</evidence>
<dbReference type="RefSeq" id="WP_107806650.1">
    <property type="nucleotide sequence ID" value="NZ_CAWNZE010000001.1"/>
</dbReference>
<dbReference type="SUPFAM" id="SSF52833">
    <property type="entry name" value="Thioredoxin-like"/>
    <property type="match status" value="1"/>
</dbReference>
<dbReference type="Pfam" id="PF01323">
    <property type="entry name" value="DSBA"/>
    <property type="match status" value="1"/>
</dbReference>
<dbReference type="GeneID" id="78018647"/>
<sequence>MEPIRIFYFSDILCIWAYIAQIRLDELKTTFQDKIAIEHHFVPVFGAAREKLENRWRERGGLQGYSDHVQGVAKKFDHISLHPDIWTKVTPASSTSCHLFLHAIQLLEAKGLVEPDQQVFEKATKAFRAAFFTQLANVSERKVQFEIAEELKLPIAAIQAEIDSGEAYAQLSKDFELVKELMVTVSPTLIFNEGRQRLNGNVGYRVMEANIRELLHNPPGEQSWC</sequence>
<accession>A0A2S0Q8N5</accession>
<dbReference type="EMBL" id="CP020114">
    <property type="protein sequence ID" value="AVZ31055.1"/>
    <property type="molecule type" value="Genomic_DNA"/>
</dbReference>
<evidence type="ECO:0000259" key="1">
    <source>
        <dbReference type="Pfam" id="PF01323"/>
    </source>
</evidence>
<dbReference type="Gene3D" id="3.40.30.10">
    <property type="entry name" value="Glutaredoxin"/>
    <property type="match status" value="1"/>
</dbReference>
<dbReference type="GO" id="GO:0016491">
    <property type="term" value="F:oxidoreductase activity"/>
    <property type="evidence" value="ECO:0007669"/>
    <property type="project" value="InterPro"/>
</dbReference>
<dbReference type="Proteomes" id="UP000244056">
    <property type="component" value="Chromosome"/>
</dbReference>